<accession>A0A3S4FIJ7</accession>
<protein>
    <submittedName>
        <fullName evidence="1">Membrane protein</fullName>
    </submittedName>
</protein>
<dbReference type="AlphaFoldDB" id="A0A3S4FIJ7"/>
<proteinExistence type="predicted"/>
<dbReference type="Proteomes" id="UP000277214">
    <property type="component" value="Chromosome 1"/>
</dbReference>
<organism evidence="1 2">
    <name type="scientific">Salmonella enterica I</name>
    <dbReference type="NCBI Taxonomy" id="59201"/>
    <lineage>
        <taxon>Bacteria</taxon>
        <taxon>Pseudomonadati</taxon>
        <taxon>Pseudomonadota</taxon>
        <taxon>Gammaproteobacteria</taxon>
        <taxon>Enterobacterales</taxon>
        <taxon>Enterobacteriaceae</taxon>
        <taxon>Salmonella</taxon>
    </lineage>
</organism>
<sequence>MGAGASRYPRRRNGLPTKGVELVFKLDDDKRRYLAQQVKKELA</sequence>
<evidence type="ECO:0000313" key="2">
    <source>
        <dbReference type="Proteomes" id="UP000277214"/>
    </source>
</evidence>
<evidence type="ECO:0000313" key="1">
    <source>
        <dbReference type="EMBL" id="VEA32412.1"/>
    </source>
</evidence>
<dbReference type="EMBL" id="LR134149">
    <property type="protein sequence ID" value="VEA32412.1"/>
    <property type="molecule type" value="Genomic_DNA"/>
</dbReference>
<gene>
    <name evidence="1" type="ORF">NCTC8272_00740</name>
</gene>
<reference evidence="1 2" key="1">
    <citation type="submission" date="2018-12" db="EMBL/GenBank/DDBJ databases">
        <authorList>
            <consortium name="Pathogen Informatics"/>
        </authorList>
    </citation>
    <scope>NUCLEOTIDE SEQUENCE [LARGE SCALE GENOMIC DNA]</scope>
    <source>
        <strain evidence="1 2">NCTC8272</strain>
    </source>
</reference>
<name>A0A3S4FIJ7_SALET</name>